<evidence type="ECO:0000313" key="4">
    <source>
        <dbReference type="Proteomes" id="UP000009168"/>
    </source>
</evidence>
<dbReference type="OrthoDB" id="756370at2759"/>
<dbReference type="PANTHER" id="PTHR11319:SF35">
    <property type="entry name" value="OUTER MEMBRANE PROTEIN PMPC-RELATED"/>
    <property type="match status" value="1"/>
</dbReference>
<feature type="region of interest" description="Disordered" evidence="1">
    <location>
        <begin position="2488"/>
        <end position="2527"/>
    </location>
</feature>
<feature type="transmembrane region" description="Helical" evidence="2">
    <location>
        <begin position="1863"/>
        <end position="1885"/>
    </location>
</feature>
<feature type="transmembrane region" description="Helical" evidence="2">
    <location>
        <begin position="2056"/>
        <end position="2076"/>
    </location>
</feature>
<keyword evidence="2 3" id="KW-0812">Transmembrane</keyword>
<organism evidence="3 4">
    <name type="scientific">Tetrahymena thermophila (strain SB210)</name>
    <dbReference type="NCBI Taxonomy" id="312017"/>
    <lineage>
        <taxon>Eukaryota</taxon>
        <taxon>Sar</taxon>
        <taxon>Alveolata</taxon>
        <taxon>Ciliophora</taxon>
        <taxon>Intramacronucleata</taxon>
        <taxon>Oligohymenophorea</taxon>
        <taxon>Hymenostomatida</taxon>
        <taxon>Tetrahymenina</taxon>
        <taxon>Tetrahymenidae</taxon>
        <taxon>Tetrahymena</taxon>
    </lineage>
</organism>
<feature type="transmembrane region" description="Helical" evidence="2">
    <location>
        <begin position="2107"/>
        <end position="2127"/>
    </location>
</feature>
<name>I7M2P2_TETTS</name>
<dbReference type="Proteomes" id="UP000009168">
    <property type="component" value="Unassembled WGS sequence"/>
</dbReference>
<gene>
    <name evidence="3" type="ORF">TTHERM_00314880</name>
</gene>
<dbReference type="KEGG" id="tet:TTHERM_00314880"/>
<dbReference type="InterPro" id="IPR011050">
    <property type="entry name" value="Pectin_lyase_fold/virulence"/>
</dbReference>
<proteinExistence type="predicted"/>
<dbReference type="SUPFAM" id="SSF51126">
    <property type="entry name" value="Pectin lyase-like"/>
    <property type="match status" value="1"/>
</dbReference>
<keyword evidence="2" id="KW-0472">Membrane</keyword>
<feature type="transmembrane region" description="Helical" evidence="2">
    <location>
        <begin position="1969"/>
        <end position="1994"/>
    </location>
</feature>
<evidence type="ECO:0000313" key="3">
    <source>
        <dbReference type="EMBL" id="EAS01034.2"/>
    </source>
</evidence>
<keyword evidence="4" id="KW-1185">Reference proteome</keyword>
<reference evidence="4" key="1">
    <citation type="journal article" date="2006" name="PLoS Biol.">
        <title>Macronuclear genome sequence of the ciliate Tetrahymena thermophila, a model eukaryote.</title>
        <authorList>
            <person name="Eisen J.A."/>
            <person name="Coyne R.S."/>
            <person name="Wu M."/>
            <person name="Wu D."/>
            <person name="Thiagarajan M."/>
            <person name="Wortman J.R."/>
            <person name="Badger J.H."/>
            <person name="Ren Q."/>
            <person name="Amedeo P."/>
            <person name="Jones K.M."/>
            <person name="Tallon L.J."/>
            <person name="Delcher A.L."/>
            <person name="Salzberg S.L."/>
            <person name="Silva J.C."/>
            <person name="Haas B.J."/>
            <person name="Majoros W.H."/>
            <person name="Farzad M."/>
            <person name="Carlton J.M."/>
            <person name="Smith R.K. Jr."/>
            <person name="Garg J."/>
            <person name="Pearlman R.E."/>
            <person name="Karrer K.M."/>
            <person name="Sun L."/>
            <person name="Manning G."/>
            <person name="Elde N.C."/>
            <person name="Turkewitz A.P."/>
            <person name="Asai D.J."/>
            <person name="Wilkes D.E."/>
            <person name="Wang Y."/>
            <person name="Cai H."/>
            <person name="Collins K."/>
            <person name="Stewart B.A."/>
            <person name="Lee S.R."/>
            <person name="Wilamowska K."/>
            <person name="Weinberg Z."/>
            <person name="Ruzzo W.L."/>
            <person name="Wloga D."/>
            <person name="Gaertig J."/>
            <person name="Frankel J."/>
            <person name="Tsao C.-C."/>
            <person name="Gorovsky M.A."/>
            <person name="Keeling P.J."/>
            <person name="Waller R.F."/>
            <person name="Patron N.J."/>
            <person name="Cherry J.M."/>
            <person name="Stover N.A."/>
            <person name="Krieger C.J."/>
            <person name="del Toro C."/>
            <person name="Ryder H.F."/>
            <person name="Williamson S.C."/>
            <person name="Barbeau R.A."/>
            <person name="Hamilton E.P."/>
            <person name="Orias E."/>
        </authorList>
    </citation>
    <scope>NUCLEOTIDE SEQUENCE [LARGE SCALE GENOMIC DNA]</scope>
    <source>
        <strain evidence="4">SB210</strain>
    </source>
</reference>
<keyword evidence="2" id="KW-1133">Transmembrane helix</keyword>
<sequence length="2543" mass="299322">MNYLKTKDKFLVFSQFQQLIKVTNQLFSTKNLCQQKFLIWKIQLRIQKQQKKISIFKFKMLSQTNKRIYSWLLVKVVKLQFTLQNSKKQQSYQRKKRSQKTFGFQKKTQSQPCVNLIRTSILINKEEQELKSNFGFWKQIMKEKMAEQAYYSENAQILYGIDDCEGCNYIQQMKIQKTQAKDQNVSPYRVEQLYTDNLDSSHPISVIYNEKFDTFIVNKLYSGVEINQNMNNNIYYKISSQKHNEVISFAKIEEIEQLLFIVFKFVLEVWSLVDNSIITDKTFKEEINNILYYKEFNLIAIQFKNFSQIALWYYKINQIHFHDFGQAVKDFYIQFQNLFVFFNDQKYFEVCIDITLSQNMKCLKFLLHRKPIQSFKFDGTGILYTCSENQVISWEISQNSFEYRVLQIYETEQNLTSINKFYIDQTFQRVFIQSPTALVAYNFQAQLESILHEITKFEDESNQGLEFGDTIIVKWSKNYFRIFDRSSLQYLDKQVYDQIIQLIVLNQPKVIAVLLGQESANQGNILKFNYEQFFNLRSIEGDLFDGKINLQKIWYDNDSSRIVGIEKSGNIIFWEQENGKKEIREDQVLRLSSEFDGSDIPFQNLVFDKIHNNIIAYNKQHIYSIEGSAYWSRGGLYTQVPDLEMTSVDNQDLERDPEYDRPYFYDKNMKQFIFLDGFNNIIMMKENKQYFMVRSNQRYRKLIQINSFMLVAYDQEDLYLLRVEQQQVQTISFLHNQRIINCRSENISKKTFSNQNLLQYIVCFNRERQVIQYFFKCTSDNLCNITQQIIYHHPTMRIMEIRLIFPYIITYDISGLVYIYKQNINNIDYSSNNFLKGSIIDQHQLKQPIVYSNANFKDGQIIMQSQKEILVVNIKSNEIQTYHIQKQYPIQLVYSDFEFQRLFIQQKNIKILNVYLINYEKKYEEMLIQKVQLTSLQGNSLINTSKHILIYNGFQINLYDRKSLQILDYYKSPRQSKYIYSIKIISDEIFVTIERFGIRIFYLTNLFNYQISQIKFFKALKIDSPLLISRAYENNIIFLIGLSSNSFFNYTISVENSQICKYAFPPLANNYQLLYFTENIESSQKQLSDTTQNLKYNFLISFFPNYDNKQLSYINKFNNQSQESSITYQSSSNQSILLLNADFFMAYSQKVLVLQNIVLKIDRSEIPYQYEQLVIKFNSQIEKVKFYNVTILGGDEIKNFQIIFQDMEKVLMSNITITHTKLLNSNLFYFQNCEKVEIYDLKIQDVIAQNSTIVQMLNINQIMTIDQIQIKSVFTDRSLFYLSVIKDASIKDIFIENVYFLKEYLQQYNRQDFNYYIIQVEAVKKYIQVNNLHATQVENLGIFKYTNTYQGYNYDQMVYYDKIVVQNVIMKHLKSDISDSFFSLSGYTASINSFNTQNLTCISCFGTSLQVLNYVLLTIQNSQFKESTGYIGGAIFLDPDSSQKTSFYLIKAEFQSNSATQYGGAIFLKQFNLVHVKDVTFQSNTAPIGGAFRYFTKQKPQFPKNFAQQVIFQNNTATIFGNDYCSYPHKMKIQRINNEDESYSIEEIILSSIGKEKIESKKEIEAYIAKNKLNIIQVFEIFGIRSGSLLGLNVTLYDELDQLIKLPQSLDQYGIELNQELEQYEIVFSSSNYNLIIDKKLTYPLILPTLSQNSQQEPYINSYFLIQDTAVIGQPLEHDYMVMEVPFIHNFFSQNTILETGNNNLQSKKQILFKVNFRNCAQGEILQKSNQYTLSCHRCEDNSYSLVTYEKANTFADLQAMQQEIKCQRCPQFAESCQRNQIVLKDNYWRTANNSDVITYCENKPENCIAANENMQYCIEGNIGPLCEECDINGEYWGQSYTRQGDYSCSPCQGNSNPIVKQIFLYLGILIYLAFSIVFFLQIYIQTAKTYYLRQLGIVSLGNSSLNHRSSIYAKQMLHYFQVMSVLQVLDYKMPISFTLVPNSLGSPIQNMNGAIDCIFSYGNIPQVYIRVIVSLLIPIIFKCITYLFIKVLLKLMNIKIKQQKIQMVVIFSIIFFQPNVVNYFVSVISCRKIGNINYVNADLTQICYSEQHLQYTYYLVLPSLFIWALFPLIILKGLYNCKSKLNFITTQYNYGFLYMEYRDKCYYWEFVRLYVKLIIFLTINMFKSQPNVSYIFVASYLIVYAYYILKLNPFQNNFLNTLDFKTVVVLLTCIFFNIIYKNTSSDVIKDIVSILQIVISYGFLLLLAFYMIKQKIKELKKYLLKKFVNWKVKYPNFLPECCKKINLEDSTMRVNVNWLRFKRKVYRSIKIKKNMDTLNDLNTQQIEQTQKENQQFDQNQSCKVAFQMKQLDFFLQNDKNMPVSLLNFGMNSAKNKKTEKTLNKIDDHLQNSKGQIGQKEIELNNIETTSSRVFPNFKTKPTLVHIDINKINTSQTFKLNQLYSDINFSTPVNNFNNPEESPFDNTVAPFPLGFQDENIQLNKKKPRARQIQEQVIQEISCTVSKQINESQLNKLMSEQNMARSISLNSNSTKSISQSKMDEMSSGQQTEKKNTKQNSNFSSNKQTIPLFGSIKNVFSKIKK</sequence>
<dbReference type="GeneID" id="7836098"/>
<evidence type="ECO:0000256" key="2">
    <source>
        <dbReference type="SAM" id="Phobius"/>
    </source>
</evidence>
<evidence type="ECO:0000256" key="1">
    <source>
        <dbReference type="SAM" id="MobiDB-lite"/>
    </source>
</evidence>
<dbReference type="EMBL" id="GG662605">
    <property type="protein sequence ID" value="EAS01034.2"/>
    <property type="molecule type" value="Genomic_DNA"/>
</dbReference>
<protein>
    <submittedName>
        <fullName evidence="3">Transmembrane protein, putative</fullName>
    </submittedName>
</protein>
<feature type="transmembrane region" description="Helical" evidence="2">
    <location>
        <begin position="2006"/>
        <end position="2026"/>
    </location>
</feature>
<feature type="transmembrane region" description="Helical" evidence="2">
    <location>
        <begin position="2162"/>
        <end position="2180"/>
    </location>
</feature>
<feature type="compositionally biased region" description="Polar residues" evidence="1">
    <location>
        <begin position="2516"/>
        <end position="2527"/>
    </location>
</feature>
<feature type="transmembrane region" description="Helical" evidence="2">
    <location>
        <begin position="2133"/>
        <end position="2150"/>
    </location>
</feature>
<accession>I7M2P2</accession>
<dbReference type="PANTHER" id="PTHR11319">
    <property type="entry name" value="G PROTEIN-COUPLED RECEPTOR-RELATED"/>
    <property type="match status" value="1"/>
</dbReference>
<feature type="compositionally biased region" description="Polar residues" evidence="1">
    <location>
        <begin position="2488"/>
        <end position="2509"/>
    </location>
</feature>
<dbReference type="InParanoid" id="I7M2P2"/>
<dbReference type="RefSeq" id="XP_001021279.2">
    <property type="nucleotide sequence ID" value="XM_001021279.2"/>
</dbReference>
<feature type="transmembrane region" description="Helical" evidence="2">
    <location>
        <begin position="2192"/>
        <end position="2213"/>
    </location>
</feature>